<accession>A0A6I8LLN0</accession>
<dbReference type="AlphaFoldDB" id="A0A6I8LLN0"/>
<dbReference type="GO" id="GO:0043531">
    <property type="term" value="F:ADP binding"/>
    <property type="evidence" value="ECO:0007669"/>
    <property type="project" value="InterPro"/>
</dbReference>
<evidence type="ECO:0000256" key="1">
    <source>
        <dbReference type="SAM" id="MobiDB-lite"/>
    </source>
</evidence>
<dbReference type="CDD" id="cd06170">
    <property type="entry name" value="LuxR_C_like"/>
    <property type="match status" value="1"/>
</dbReference>
<dbReference type="EMBL" id="CABVGP010000001">
    <property type="protein sequence ID" value="VVJ16476.1"/>
    <property type="molecule type" value="Genomic_DNA"/>
</dbReference>
<proteinExistence type="predicted"/>
<keyword evidence="4" id="KW-1185">Reference proteome</keyword>
<dbReference type="InterPro" id="IPR029787">
    <property type="entry name" value="Nucleotide_cyclase"/>
</dbReference>
<dbReference type="InterPro" id="IPR000792">
    <property type="entry name" value="Tscrpt_reg_LuxR_C"/>
</dbReference>
<dbReference type="Pfam" id="PF00196">
    <property type="entry name" value="GerE"/>
    <property type="match status" value="1"/>
</dbReference>
<dbReference type="SMART" id="SM00421">
    <property type="entry name" value="HTH_LUXR"/>
    <property type="match status" value="1"/>
</dbReference>
<dbReference type="InterPro" id="IPR016032">
    <property type="entry name" value="Sig_transdc_resp-reg_C-effctor"/>
</dbReference>
<dbReference type="InterPro" id="IPR011990">
    <property type="entry name" value="TPR-like_helical_dom_sf"/>
</dbReference>
<dbReference type="SUPFAM" id="SSF48452">
    <property type="entry name" value="TPR-like"/>
    <property type="match status" value="2"/>
</dbReference>
<reference evidence="3 4" key="1">
    <citation type="submission" date="2019-09" db="EMBL/GenBank/DDBJ databases">
        <authorList>
            <person name="Leyn A S."/>
        </authorList>
    </citation>
    <scope>NUCLEOTIDE SEQUENCE [LARGE SCALE GENOMIC DNA]</scope>
    <source>
        <strain evidence="3">AA231_1</strain>
    </source>
</reference>
<dbReference type="GO" id="GO:0006355">
    <property type="term" value="P:regulation of DNA-templated transcription"/>
    <property type="evidence" value="ECO:0007669"/>
    <property type="project" value="InterPro"/>
</dbReference>
<dbReference type="PRINTS" id="PR00038">
    <property type="entry name" value="HTHLUXR"/>
</dbReference>
<dbReference type="PRINTS" id="PR00364">
    <property type="entry name" value="DISEASERSIST"/>
</dbReference>
<dbReference type="PROSITE" id="PS50043">
    <property type="entry name" value="HTH_LUXR_2"/>
    <property type="match status" value="1"/>
</dbReference>
<dbReference type="Pfam" id="PF13176">
    <property type="entry name" value="TPR_7"/>
    <property type="match status" value="1"/>
</dbReference>
<dbReference type="Gene3D" id="1.25.40.10">
    <property type="entry name" value="Tetratricopeptide repeat domain"/>
    <property type="match status" value="2"/>
</dbReference>
<evidence type="ECO:0000259" key="2">
    <source>
        <dbReference type="PROSITE" id="PS50043"/>
    </source>
</evidence>
<feature type="domain" description="HTH luxR-type" evidence="2">
    <location>
        <begin position="983"/>
        <end position="1048"/>
    </location>
</feature>
<dbReference type="GO" id="GO:0003677">
    <property type="term" value="F:DNA binding"/>
    <property type="evidence" value="ECO:0007669"/>
    <property type="project" value="InterPro"/>
</dbReference>
<dbReference type="SUPFAM" id="SSF55073">
    <property type="entry name" value="Nucleotide cyclase"/>
    <property type="match status" value="1"/>
</dbReference>
<dbReference type="InterPro" id="IPR036388">
    <property type="entry name" value="WH-like_DNA-bd_sf"/>
</dbReference>
<feature type="compositionally biased region" description="Polar residues" evidence="1">
    <location>
        <begin position="123"/>
        <end position="138"/>
    </location>
</feature>
<dbReference type="SUPFAM" id="SSF46894">
    <property type="entry name" value="C-terminal effector domain of the bipartite response regulators"/>
    <property type="match status" value="1"/>
</dbReference>
<protein>
    <submittedName>
        <fullName evidence="3">Cyclase homology domain / Predicted ATPase / Transcriptional regulator</fullName>
    </submittedName>
</protein>
<dbReference type="InterPro" id="IPR027417">
    <property type="entry name" value="P-loop_NTPase"/>
</dbReference>
<dbReference type="PROSITE" id="PS00622">
    <property type="entry name" value="HTH_LUXR_1"/>
    <property type="match status" value="1"/>
</dbReference>
<feature type="region of interest" description="Disordered" evidence="1">
    <location>
        <begin position="100"/>
        <end position="146"/>
    </location>
</feature>
<organism evidence="3 4">
    <name type="scientific">Amycolatopsis camponoti</name>
    <dbReference type="NCBI Taxonomy" id="2606593"/>
    <lineage>
        <taxon>Bacteria</taxon>
        <taxon>Bacillati</taxon>
        <taxon>Actinomycetota</taxon>
        <taxon>Actinomycetes</taxon>
        <taxon>Pseudonocardiales</taxon>
        <taxon>Pseudonocardiaceae</taxon>
        <taxon>Amycolatopsis</taxon>
    </lineage>
</organism>
<sequence>MTETNLRPAGTVTILCAGDAPPAVFATPEDALATLTGGPAALHTGEALVRDDGTPTGPAVRRCAWLRELATDGRTLVSASAAAALGDALVSAPAYTESGPTGPLLDHGRAPAGLGAGDALVSPSATGGSPTYTATTPTGPLPHHSRAPAAALTGLTLHDLGVHRLPDLTAPERIFQLGGTPAPLRSLDAVPNNLPVQLTGFVGRETEAAAVGGRLAGGRLVTLAGPGGSGKTRLAAQVAAAAAGRWPDGVWWVELDAVTGRAEVGELVAAVLGVPVEPHAGAARSVATALRDRRVLLCLDNCEQVLDGVADLAVELLRSCPEVALLTTSREPLGVPGETVWRVPPLAVEEAVALFVERAGAVRPLFTLDTSSAVAVRSVCTRLDGIPLAVELAAAWLGTLTPHQIDAGLDDRFALLTRGPRGVPARQRTLAASIAWSHDQLDDEDRVVFRRLSVFAGGFTLDAAGGPAALGRLVDKSLVLAENGRYRLLETLREYAAARLAEAGETDAVRDRHLDHFLALAEAAEPDLDRDKDAWRARVEPECDNFRAALEWGLAREDPTRGRRLAAAVAWLWNLRGRGHEGLAYLKRAVARCPDERSPLQARLLTGMGLVADTTAPFDVEAARLGLEIATEAGEAGLRARCLSLTALGHLYTDFDAAWDVALEAEKAAGTDGFARDSALMLRGIVAHARDRHDEADPLLAEAAEGLLRRGDRGLASTVLSTRSAIALASADLPRARELAERAVEVAAPLGDFHRVNTTLCRLAMVHCLAGDVDAGFRVMEPFLRLLETAGDVFVPGMAGVMGELHRRRGEFDEAARWFEREAVPGTYMASQGLAERGALLRALGRTDEAAEVLATAVELTRRWGLRSALADALDQQGYLAGPEQAAELHHEALALRLDHGLRLGVLGSLDALTTLFARTGRDADAARVLVSASRVRADLGFPRRPAEQESLDALGLATDEPPMSLDDVVAFVRRTRGARGRPSSGWGSLTPTEREVVKLAAEGCTNPEIGARLFMSRGTVKTHLAHVYAKLGIANRTELATAAAAHRE</sequence>
<gene>
    <name evidence="3" type="ORF">AA23TX_01497</name>
</gene>
<dbReference type="Proteomes" id="UP000399805">
    <property type="component" value="Unassembled WGS sequence"/>
</dbReference>
<evidence type="ECO:0000313" key="4">
    <source>
        <dbReference type="Proteomes" id="UP000399805"/>
    </source>
</evidence>
<dbReference type="SUPFAM" id="SSF52540">
    <property type="entry name" value="P-loop containing nucleoside triphosphate hydrolases"/>
    <property type="match status" value="1"/>
</dbReference>
<dbReference type="RefSeq" id="WP_155541807.1">
    <property type="nucleotide sequence ID" value="NZ_CABVGP010000001.1"/>
</dbReference>
<dbReference type="Gene3D" id="1.10.10.10">
    <property type="entry name" value="Winged helix-like DNA-binding domain superfamily/Winged helix DNA-binding domain"/>
    <property type="match status" value="1"/>
</dbReference>
<dbReference type="Gene3D" id="3.40.50.300">
    <property type="entry name" value="P-loop containing nucleotide triphosphate hydrolases"/>
    <property type="match status" value="1"/>
</dbReference>
<evidence type="ECO:0000313" key="3">
    <source>
        <dbReference type="EMBL" id="VVJ16476.1"/>
    </source>
</evidence>
<dbReference type="InterPro" id="IPR019734">
    <property type="entry name" value="TPR_rpt"/>
</dbReference>
<dbReference type="PANTHER" id="PTHR47691:SF3">
    <property type="entry name" value="HTH-TYPE TRANSCRIPTIONAL REGULATOR RV0890C-RELATED"/>
    <property type="match status" value="1"/>
</dbReference>
<name>A0A6I8LLN0_9PSEU</name>
<dbReference type="PANTHER" id="PTHR47691">
    <property type="entry name" value="REGULATOR-RELATED"/>
    <property type="match status" value="1"/>
</dbReference>